<protein>
    <submittedName>
        <fullName evidence="1">Uncharacterized protein</fullName>
    </submittedName>
</protein>
<dbReference type="EMBL" id="GBRH01190532">
    <property type="protein sequence ID" value="JAE07364.1"/>
    <property type="molecule type" value="Transcribed_RNA"/>
</dbReference>
<organism evidence="1">
    <name type="scientific">Arundo donax</name>
    <name type="common">Giant reed</name>
    <name type="synonym">Donax arundinaceus</name>
    <dbReference type="NCBI Taxonomy" id="35708"/>
    <lineage>
        <taxon>Eukaryota</taxon>
        <taxon>Viridiplantae</taxon>
        <taxon>Streptophyta</taxon>
        <taxon>Embryophyta</taxon>
        <taxon>Tracheophyta</taxon>
        <taxon>Spermatophyta</taxon>
        <taxon>Magnoliopsida</taxon>
        <taxon>Liliopsida</taxon>
        <taxon>Poales</taxon>
        <taxon>Poaceae</taxon>
        <taxon>PACMAD clade</taxon>
        <taxon>Arundinoideae</taxon>
        <taxon>Arundineae</taxon>
        <taxon>Arundo</taxon>
    </lineage>
</organism>
<accession>A0A0A9F814</accession>
<proteinExistence type="predicted"/>
<sequence>MYHIMNAQLHRLISPLPPAATPIPSHILTSWIRRRKRGTPKTSYRRMKWTKKEAIKRSISRKLKS</sequence>
<reference evidence="1" key="2">
    <citation type="journal article" date="2015" name="Data Brief">
        <title>Shoot transcriptome of the giant reed, Arundo donax.</title>
        <authorList>
            <person name="Barrero R.A."/>
            <person name="Guerrero F.D."/>
            <person name="Moolhuijzen P."/>
            <person name="Goolsby J.A."/>
            <person name="Tidwell J."/>
            <person name="Bellgard S.E."/>
            <person name="Bellgard M.I."/>
        </authorList>
    </citation>
    <scope>NUCLEOTIDE SEQUENCE</scope>
    <source>
        <tissue evidence="1">Shoot tissue taken approximately 20 cm above the soil surface</tissue>
    </source>
</reference>
<evidence type="ECO:0000313" key="1">
    <source>
        <dbReference type="EMBL" id="JAE07364.1"/>
    </source>
</evidence>
<reference evidence="1" key="1">
    <citation type="submission" date="2014-09" db="EMBL/GenBank/DDBJ databases">
        <authorList>
            <person name="Magalhaes I.L.F."/>
            <person name="Oliveira U."/>
            <person name="Santos F.R."/>
            <person name="Vidigal T.H.D.A."/>
            <person name="Brescovit A.D."/>
            <person name="Santos A.J."/>
        </authorList>
    </citation>
    <scope>NUCLEOTIDE SEQUENCE</scope>
    <source>
        <tissue evidence="1">Shoot tissue taken approximately 20 cm above the soil surface</tissue>
    </source>
</reference>
<dbReference type="AlphaFoldDB" id="A0A0A9F814"/>
<name>A0A0A9F814_ARUDO</name>